<comment type="catalytic activity">
    <reaction evidence="8">
        <text>a quinone + NADH + H(+) = a quinol + NAD(+)</text>
        <dbReference type="Rhea" id="RHEA:46160"/>
        <dbReference type="ChEBI" id="CHEBI:15378"/>
        <dbReference type="ChEBI" id="CHEBI:24646"/>
        <dbReference type="ChEBI" id="CHEBI:57540"/>
        <dbReference type="ChEBI" id="CHEBI:57945"/>
        <dbReference type="ChEBI" id="CHEBI:132124"/>
        <dbReference type="EC" id="1.6.5.9"/>
    </reaction>
</comment>
<dbReference type="Gene3D" id="3.50.50.100">
    <property type="match status" value="1"/>
</dbReference>
<dbReference type="PRINTS" id="PR00411">
    <property type="entry name" value="PNDRDTASEI"/>
</dbReference>
<evidence type="ECO:0000256" key="2">
    <source>
        <dbReference type="ARBA" id="ARBA00012637"/>
    </source>
</evidence>
<comment type="similarity">
    <text evidence="1">Belongs to the NADH dehydrogenase family.</text>
</comment>
<dbReference type="InterPro" id="IPR023753">
    <property type="entry name" value="FAD/NAD-binding_dom"/>
</dbReference>
<name>A0A9X3I1Q9_9FLAO</name>
<evidence type="ECO:0000259" key="10">
    <source>
        <dbReference type="Pfam" id="PF07992"/>
    </source>
</evidence>
<keyword evidence="5" id="KW-0809">Transit peptide</keyword>
<comment type="caution">
    <text evidence="12">The sequence shown here is derived from an EMBL/GenBank/DDBJ whole genome shotgun (WGS) entry which is preliminary data.</text>
</comment>
<keyword evidence="4" id="KW-0274">FAD</keyword>
<evidence type="ECO:0000256" key="7">
    <source>
        <dbReference type="ARBA" id="ARBA00023027"/>
    </source>
</evidence>
<accession>A0A9X3I1Q9</accession>
<dbReference type="Proteomes" id="UP001148482">
    <property type="component" value="Unassembled WGS sequence"/>
</dbReference>
<dbReference type="PRINTS" id="PR00368">
    <property type="entry name" value="FADPNR"/>
</dbReference>
<evidence type="ECO:0000256" key="5">
    <source>
        <dbReference type="ARBA" id="ARBA00022946"/>
    </source>
</evidence>
<dbReference type="PANTHER" id="PTHR43706:SF47">
    <property type="entry name" value="EXTERNAL NADH-UBIQUINONE OXIDOREDUCTASE 1, MITOCHONDRIAL-RELATED"/>
    <property type="match status" value="1"/>
</dbReference>
<keyword evidence="9" id="KW-0472">Membrane</keyword>
<dbReference type="InterPro" id="IPR036188">
    <property type="entry name" value="FAD/NAD-bd_sf"/>
</dbReference>
<sequence length="436" mass="49238">MNIPISEYPRVVIVGGGFAGISIAKHLLKEKLQVVLLDRHNYHTFQPLLYQVSTSGLEPDSIAYPLRKITRHSTDGYFRLTEVQRIVPEENKIVTSIGELAYDYLVLATGSRTNFFGNESIQKNAMWMKTIPQALNIRSLILENLEQAVITSDPVKRKALLNFVIAGAGPTGVELCGAIAEVRNHIVPRDFRDLDPSEMKIHLIEGLDRVLPPMSPEASKKAEKFLKDLGVEIHLNVMVQEYDGQKVTTNKEDLTFNTSTFIWAAGVSGAPVEGLNASALVDRADRYEVNVFNQVKGYENVFAIGDIALMSNEDYPKGHPMVAQPAIQQGKHLAKNLKRILKGEKMEPFVYNDKGTMATVGRNKAVVDLGKLKFGGFFAWFIWMFIHLYFLVGFRNRLITFFNWVYNYVNFDKAARLIIRPFKSNKENLEVDQKKV</sequence>
<dbReference type="InterPro" id="IPR054585">
    <property type="entry name" value="NDH2-like_C"/>
</dbReference>
<evidence type="ECO:0000256" key="8">
    <source>
        <dbReference type="ARBA" id="ARBA00047599"/>
    </source>
</evidence>
<evidence type="ECO:0000313" key="13">
    <source>
        <dbReference type="Proteomes" id="UP001148482"/>
    </source>
</evidence>
<dbReference type="Pfam" id="PF22366">
    <property type="entry name" value="NDH2_C"/>
    <property type="match status" value="1"/>
</dbReference>
<evidence type="ECO:0000256" key="6">
    <source>
        <dbReference type="ARBA" id="ARBA00023002"/>
    </source>
</evidence>
<evidence type="ECO:0000313" key="12">
    <source>
        <dbReference type="EMBL" id="MCX2839330.1"/>
    </source>
</evidence>
<dbReference type="PANTHER" id="PTHR43706">
    <property type="entry name" value="NADH DEHYDROGENASE"/>
    <property type="match status" value="1"/>
</dbReference>
<organism evidence="12 13">
    <name type="scientific">Salinimicrobium profundisediminis</name>
    <dbReference type="NCBI Taxonomy" id="2994553"/>
    <lineage>
        <taxon>Bacteria</taxon>
        <taxon>Pseudomonadati</taxon>
        <taxon>Bacteroidota</taxon>
        <taxon>Flavobacteriia</taxon>
        <taxon>Flavobacteriales</taxon>
        <taxon>Flavobacteriaceae</taxon>
        <taxon>Salinimicrobium</taxon>
    </lineage>
</organism>
<evidence type="ECO:0000256" key="1">
    <source>
        <dbReference type="ARBA" id="ARBA00005272"/>
    </source>
</evidence>
<gene>
    <name evidence="12" type="ORF">OQ279_14340</name>
</gene>
<keyword evidence="7" id="KW-0520">NAD</keyword>
<dbReference type="SUPFAM" id="SSF51905">
    <property type="entry name" value="FAD/NAD(P)-binding domain"/>
    <property type="match status" value="1"/>
</dbReference>
<dbReference type="RefSeq" id="WP_266070689.1">
    <property type="nucleotide sequence ID" value="NZ_JAPJDA010000025.1"/>
</dbReference>
<evidence type="ECO:0000256" key="3">
    <source>
        <dbReference type="ARBA" id="ARBA00022630"/>
    </source>
</evidence>
<dbReference type="GO" id="GO:0050136">
    <property type="term" value="F:NADH dehydrogenase (quinone) (non-electrogenic) activity"/>
    <property type="evidence" value="ECO:0007669"/>
    <property type="project" value="UniProtKB-EC"/>
</dbReference>
<keyword evidence="9" id="KW-0812">Transmembrane</keyword>
<dbReference type="Pfam" id="PF07992">
    <property type="entry name" value="Pyr_redox_2"/>
    <property type="match status" value="1"/>
</dbReference>
<reference evidence="12" key="1">
    <citation type="submission" date="2022-11" db="EMBL/GenBank/DDBJ databases">
        <title>Salinimicrobium profundisediminis sp. nov., isolated from deep-sea sediment of the Mariana Trench.</title>
        <authorList>
            <person name="Fu H."/>
        </authorList>
    </citation>
    <scope>NUCLEOTIDE SEQUENCE</scope>
    <source>
        <strain evidence="12">MT39</strain>
    </source>
</reference>
<evidence type="ECO:0000259" key="11">
    <source>
        <dbReference type="Pfam" id="PF22366"/>
    </source>
</evidence>
<dbReference type="EC" id="1.6.5.9" evidence="2"/>
<dbReference type="InterPro" id="IPR045024">
    <property type="entry name" value="NDH-2"/>
</dbReference>
<keyword evidence="3" id="KW-0285">Flavoprotein</keyword>
<feature type="transmembrane region" description="Helical" evidence="9">
    <location>
        <begin position="374"/>
        <end position="392"/>
    </location>
</feature>
<dbReference type="EMBL" id="JAPJDA010000025">
    <property type="protein sequence ID" value="MCX2839330.1"/>
    <property type="molecule type" value="Genomic_DNA"/>
</dbReference>
<dbReference type="AlphaFoldDB" id="A0A9X3I1Q9"/>
<keyword evidence="13" id="KW-1185">Reference proteome</keyword>
<keyword evidence="9" id="KW-1133">Transmembrane helix</keyword>
<feature type="domain" description="FAD/NAD(P)-binding" evidence="10">
    <location>
        <begin position="10"/>
        <end position="330"/>
    </location>
</feature>
<evidence type="ECO:0000256" key="4">
    <source>
        <dbReference type="ARBA" id="ARBA00022827"/>
    </source>
</evidence>
<feature type="domain" description="External alternative NADH-ubiquinone oxidoreductase-like C-terminal" evidence="11">
    <location>
        <begin position="354"/>
        <end position="407"/>
    </location>
</feature>
<protein>
    <recommendedName>
        <fullName evidence="2">NADH:ubiquinone reductase (non-electrogenic)</fullName>
        <ecNumber evidence="2">1.6.5.9</ecNumber>
    </recommendedName>
</protein>
<proteinExistence type="inferred from homology"/>
<evidence type="ECO:0000256" key="9">
    <source>
        <dbReference type="SAM" id="Phobius"/>
    </source>
</evidence>
<keyword evidence="6" id="KW-0560">Oxidoreductase</keyword>